<accession>A0A5N6H1N6</accession>
<protein>
    <submittedName>
        <fullName evidence="1">Uncharacterized protein</fullName>
    </submittedName>
</protein>
<gene>
    <name evidence="1" type="ORF">BDV35DRAFT_347931</name>
</gene>
<dbReference type="VEuPathDB" id="FungiDB:AFLA_010394"/>
<dbReference type="AlphaFoldDB" id="A0A5N6H1N6"/>
<dbReference type="Proteomes" id="UP000325434">
    <property type="component" value="Unassembled WGS sequence"/>
</dbReference>
<reference evidence="1" key="1">
    <citation type="submission" date="2019-04" db="EMBL/GenBank/DDBJ databases">
        <title>Friends and foes A comparative genomics study of 23 Aspergillus species from section Flavi.</title>
        <authorList>
            <consortium name="DOE Joint Genome Institute"/>
            <person name="Kjaerbolling I."/>
            <person name="Vesth T."/>
            <person name="Frisvad J.C."/>
            <person name="Nybo J.L."/>
            <person name="Theobald S."/>
            <person name="Kildgaard S."/>
            <person name="Isbrandt T."/>
            <person name="Kuo A."/>
            <person name="Sato A."/>
            <person name="Lyhne E.K."/>
            <person name="Kogle M.E."/>
            <person name="Wiebenga A."/>
            <person name="Kun R.S."/>
            <person name="Lubbers R.J."/>
            <person name="Makela M.R."/>
            <person name="Barry K."/>
            <person name="Chovatia M."/>
            <person name="Clum A."/>
            <person name="Daum C."/>
            <person name="Haridas S."/>
            <person name="He G."/>
            <person name="LaButti K."/>
            <person name="Lipzen A."/>
            <person name="Mondo S."/>
            <person name="Riley R."/>
            <person name="Salamov A."/>
            <person name="Simmons B.A."/>
            <person name="Magnuson J.K."/>
            <person name="Henrissat B."/>
            <person name="Mortensen U.H."/>
            <person name="Larsen T.O."/>
            <person name="Devries R.P."/>
            <person name="Grigoriev I.V."/>
            <person name="Machida M."/>
            <person name="Baker S.E."/>
            <person name="Andersen M.R."/>
        </authorList>
    </citation>
    <scope>NUCLEOTIDE SEQUENCE [LARGE SCALE GENOMIC DNA]</scope>
    <source>
        <strain evidence="1">CBS 121.62</strain>
    </source>
</reference>
<dbReference type="EMBL" id="ML734580">
    <property type="protein sequence ID" value="KAB8248432.1"/>
    <property type="molecule type" value="Genomic_DNA"/>
</dbReference>
<sequence length="179" mass="20263">MHFVRSTSNYTKIKRRRMPVGTVPSEYYGSEEIQYTFSEVPFRPHERLFQLEGNTTPQLSYFQETIGKHVQQQEKRHACRGSFNLILTSNASDAGGIFLSPRHGLNNFLVNKLISDGTNIGEDGIRILDLLSSFWGRIPFRKPAAEEILLAVEISKILLFLMILTGISARRASEGIATF</sequence>
<name>A0A5N6H1N6_ASPFL</name>
<organism evidence="1">
    <name type="scientific">Aspergillus flavus</name>
    <dbReference type="NCBI Taxonomy" id="5059"/>
    <lineage>
        <taxon>Eukaryota</taxon>
        <taxon>Fungi</taxon>
        <taxon>Dikarya</taxon>
        <taxon>Ascomycota</taxon>
        <taxon>Pezizomycotina</taxon>
        <taxon>Eurotiomycetes</taxon>
        <taxon>Eurotiomycetidae</taxon>
        <taxon>Eurotiales</taxon>
        <taxon>Aspergillaceae</taxon>
        <taxon>Aspergillus</taxon>
        <taxon>Aspergillus subgen. Circumdati</taxon>
    </lineage>
</organism>
<evidence type="ECO:0000313" key="1">
    <source>
        <dbReference type="EMBL" id="KAB8248432.1"/>
    </source>
</evidence>
<proteinExistence type="predicted"/>